<evidence type="ECO:0000313" key="3">
    <source>
        <dbReference type="Proteomes" id="UP000003934"/>
    </source>
</evidence>
<dbReference type="GeneID" id="67454552"/>
<evidence type="ECO:0000256" key="1">
    <source>
        <dbReference type="SAM" id="Phobius"/>
    </source>
</evidence>
<name>J3TW13_CARRU</name>
<dbReference type="EMBL" id="CP003543">
    <property type="protein sequence ID" value="AFP83860.1"/>
    <property type="molecule type" value="Genomic_DNA"/>
</dbReference>
<dbReference type="PATRIC" id="fig|1202538.3.peg.5"/>
<organism evidence="2 3">
    <name type="scientific">Candidatus Carsonella ruddii HC isolate Thao2000</name>
    <dbReference type="NCBI Taxonomy" id="1202538"/>
    <lineage>
        <taxon>Bacteria</taxon>
        <taxon>Pseudomonadati</taxon>
        <taxon>Pseudomonadota</taxon>
        <taxon>Gammaproteobacteria</taxon>
        <taxon>Oceanospirillales</taxon>
        <taxon>Halomonadaceae</taxon>
        <taxon>Zymobacter group</taxon>
        <taxon>Candidatus Carsonella</taxon>
    </lineage>
</organism>
<dbReference type="KEGG" id="crh:A353_05"/>
<dbReference type="HOGENOM" id="CLU_1727977_0_0_6"/>
<sequence>MNFDFTLINEFISFIIFFYFSSFYIFPIILNIINDNNINNFKNKSFIKFNQTIENKLNNYLIKKEILIKKNNNFFIKNINNFFLKKKQDFLNFIILEKKNILNKISIIFKLKKEYLIKNFFFNLKLSIIKSFNNIYNEILNYNNEFIINYE</sequence>
<accession>J3TW13</accession>
<keyword evidence="3" id="KW-1185">Reference proteome</keyword>
<keyword evidence="1" id="KW-1133">Transmembrane helix</keyword>
<keyword evidence="1" id="KW-0812">Transmembrane</keyword>
<evidence type="ECO:0000313" key="2">
    <source>
        <dbReference type="EMBL" id="AFP83860.1"/>
    </source>
</evidence>
<protein>
    <submittedName>
        <fullName evidence="2">F0F1-type ATP synthase B subunit</fullName>
    </submittedName>
</protein>
<feature type="transmembrane region" description="Helical" evidence="1">
    <location>
        <begin position="12"/>
        <end position="33"/>
    </location>
</feature>
<dbReference type="Proteomes" id="UP000003934">
    <property type="component" value="Chromosome"/>
</dbReference>
<dbReference type="RefSeq" id="WP_014887160.1">
    <property type="nucleotide sequence ID" value="NC_018416.1"/>
</dbReference>
<gene>
    <name evidence="2" type="primary">atpF</name>
    <name evidence="2" type="ORF">A353_05</name>
</gene>
<proteinExistence type="predicted"/>
<keyword evidence="1" id="KW-0472">Membrane</keyword>
<dbReference type="STRING" id="1202538.A353_05"/>
<reference evidence="2 3" key="1">
    <citation type="journal article" date="2012" name="Mol. Biol. Evol.">
        <title>Genome reduction and co-evolution between the primary and secondary bacterial symbionts of psyllids.</title>
        <authorList>
            <person name="Sloan D.B."/>
            <person name="Moran N.A."/>
        </authorList>
    </citation>
    <scope>NUCLEOTIDE SEQUENCE [LARGE SCALE GENOMIC DNA]</scope>
    <source>
        <strain evidence="2 3">HC</strain>
    </source>
</reference>
<dbReference type="AlphaFoldDB" id="J3TW13"/>